<dbReference type="Pfam" id="PF01850">
    <property type="entry name" value="PIN"/>
    <property type="match status" value="1"/>
</dbReference>
<proteinExistence type="predicted"/>
<dbReference type="EMBL" id="JAGVSJ010000012">
    <property type="protein sequence ID" value="MBX8631987.1"/>
    <property type="molecule type" value="Genomic_DNA"/>
</dbReference>
<sequence length="92" mass="10108">MANLAELYCILLLRSGQAAAEKERNVREYDVRICEIDDGELWPQAAKLKALWLISLADAFAAATALIMDGELVVGLDDGFDQIEGLRLVNIS</sequence>
<protein>
    <submittedName>
        <fullName evidence="2">PIN domain-containing protein</fullName>
    </submittedName>
</protein>
<dbReference type="Proteomes" id="UP000716004">
    <property type="component" value="Unassembled WGS sequence"/>
</dbReference>
<dbReference type="SUPFAM" id="SSF88723">
    <property type="entry name" value="PIN domain-like"/>
    <property type="match status" value="1"/>
</dbReference>
<dbReference type="InterPro" id="IPR029060">
    <property type="entry name" value="PIN-like_dom_sf"/>
</dbReference>
<organism evidence="2 3">
    <name type="scientific">Candidatus Sysuiplasma superficiale</name>
    <dbReference type="NCBI Taxonomy" id="2823368"/>
    <lineage>
        <taxon>Archaea</taxon>
        <taxon>Methanobacteriati</taxon>
        <taxon>Thermoplasmatota</taxon>
        <taxon>Thermoplasmata</taxon>
        <taxon>Candidatus Sysuiplasmatales</taxon>
        <taxon>Candidatus Sysuiplasmataceae</taxon>
        <taxon>Candidatus Sysuiplasma</taxon>
    </lineage>
</organism>
<comment type="caution">
    <text evidence="2">The sequence shown here is derived from an EMBL/GenBank/DDBJ whole genome shotgun (WGS) entry which is preliminary data.</text>
</comment>
<dbReference type="Gene3D" id="3.40.50.1010">
    <property type="entry name" value="5'-nuclease"/>
    <property type="match status" value="1"/>
</dbReference>
<accession>A0A8J7YJQ9</accession>
<name>A0A8J7YJQ9_9ARCH</name>
<dbReference type="InterPro" id="IPR002716">
    <property type="entry name" value="PIN_dom"/>
</dbReference>
<feature type="domain" description="PIN" evidence="1">
    <location>
        <begin position="3"/>
        <end position="84"/>
    </location>
</feature>
<dbReference type="AlphaFoldDB" id="A0A8J7YJQ9"/>
<reference evidence="2" key="1">
    <citation type="submission" date="2021-04" db="EMBL/GenBank/DDBJ databases">
        <title>Genomic insights into ecological role and evolution of a novel Thermoplasmata order Candidatus Sysuiplasmatales.</title>
        <authorList>
            <person name="Yuan Y."/>
        </authorList>
    </citation>
    <scope>NUCLEOTIDE SEQUENCE</scope>
    <source>
        <strain evidence="2">YP2-bin.285</strain>
    </source>
</reference>
<evidence type="ECO:0000313" key="2">
    <source>
        <dbReference type="EMBL" id="MBX8631987.1"/>
    </source>
</evidence>
<gene>
    <name evidence="2" type="ORF">J9259_05665</name>
</gene>
<evidence type="ECO:0000259" key="1">
    <source>
        <dbReference type="Pfam" id="PF01850"/>
    </source>
</evidence>
<evidence type="ECO:0000313" key="3">
    <source>
        <dbReference type="Proteomes" id="UP000716004"/>
    </source>
</evidence>